<organism evidence="1 2">
    <name type="scientific">Venturia inaequalis</name>
    <name type="common">Apple scab fungus</name>
    <dbReference type="NCBI Taxonomy" id="5025"/>
    <lineage>
        <taxon>Eukaryota</taxon>
        <taxon>Fungi</taxon>
        <taxon>Dikarya</taxon>
        <taxon>Ascomycota</taxon>
        <taxon>Pezizomycotina</taxon>
        <taxon>Dothideomycetes</taxon>
        <taxon>Pleosporomycetidae</taxon>
        <taxon>Venturiales</taxon>
        <taxon>Venturiaceae</taxon>
        <taxon>Venturia</taxon>
    </lineage>
</organism>
<gene>
    <name evidence="1" type="ORF">EG327_010358</name>
</gene>
<dbReference type="Proteomes" id="UP000490939">
    <property type="component" value="Unassembled WGS sequence"/>
</dbReference>
<dbReference type="EMBL" id="WNWR01000732">
    <property type="protein sequence ID" value="KAE9970200.1"/>
    <property type="molecule type" value="Genomic_DNA"/>
</dbReference>
<dbReference type="AlphaFoldDB" id="A0A8H3UIC4"/>
<reference evidence="1 2" key="1">
    <citation type="submission" date="2019-07" db="EMBL/GenBank/DDBJ databases">
        <title>Venturia inaequalis Genome Resource.</title>
        <authorList>
            <person name="Lichtner F.J."/>
        </authorList>
    </citation>
    <scope>NUCLEOTIDE SEQUENCE [LARGE SCALE GENOMIC DNA]</scope>
    <source>
        <strain evidence="1 2">DMI_063113</strain>
    </source>
</reference>
<name>A0A8H3UIC4_VENIN</name>
<sequence length="319" mass="37046">MFRLWRKTVRCPPGRRYIYRIIRPSTTRPSAWQIALPVALGAAVTSHALFALNTSSPTDHQAIFARWNFPNVEWKYSPRLSSGETLAALEADWAYSTTREARTTAVMKLLFAWFDAHRIDGHDRKVRFSDTEVFTALAACQIAKREFISMETANLMWPNHYQISKHIDDIEKELWDLLRSKGPREIVGDVNQASDEVKLACAAAVVVKILHDRCDVEELIEITPVDSPKKEERLEEILMNCEYWRLTSPAERILMCEMMGLAAVFMDKTEIWEEAKKLGHHPFHDDKPEFVDEYMSLVYHLIRRTRQEIQKETVQIIVK</sequence>
<accession>A0A8H3UIC4</accession>
<protein>
    <submittedName>
        <fullName evidence="1">Uncharacterized protein</fullName>
    </submittedName>
</protein>
<evidence type="ECO:0000313" key="1">
    <source>
        <dbReference type="EMBL" id="KAE9970200.1"/>
    </source>
</evidence>
<keyword evidence="2" id="KW-1185">Reference proteome</keyword>
<proteinExistence type="predicted"/>
<comment type="caution">
    <text evidence="1">The sequence shown here is derived from an EMBL/GenBank/DDBJ whole genome shotgun (WGS) entry which is preliminary data.</text>
</comment>
<evidence type="ECO:0000313" key="2">
    <source>
        <dbReference type="Proteomes" id="UP000490939"/>
    </source>
</evidence>